<dbReference type="EMBL" id="JAXUDK010000014">
    <property type="protein sequence ID" value="MDZ7468032.1"/>
    <property type="molecule type" value="Genomic_DNA"/>
</dbReference>
<comment type="similarity">
    <text evidence="1">Belongs to the DadA oxidoreductase family.</text>
</comment>
<dbReference type="Gene3D" id="3.50.50.60">
    <property type="entry name" value="FAD/NAD(P)-binding domain"/>
    <property type="match status" value="2"/>
</dbReference>
<gene>
    <name evidence="4" type="ORF">U5E74_20615</name>
</gene>
<dbReference type="InterPro" id="IPR036188">
    <property type="entry name" value="FAD/NAD-bd_sf"/>
</dbReference>
<evidence type="ECO:0000313" key="5">
    <source>
        <dbReference type="Proteomes" id="UP001293169"/>
    </source>
</evidence>
<dbReference type="RefSeq" id="WP_223306671.1">
    <property type="nucleotide sequence ID" value="NZ_CP026047.1"/>
</dbReference>
<dbReference type="Pfam" id="PF01266">
    <property type="entry name" value="DAO"/>
    <property type="match status" value="1"/>
</dbReference>
<protein>
    <submittedName>
        <fullName evidence="4">D-amino acid dehydrogenase</fullName>
        <ecNumber evidence="4">1.4.99.-</ecNumber>
    </submittedName>
</protein>
<sequence>MYQRWVYQVMKKRIVIIGGGVIGLATAYELIKSGHQVQLLERQAKPGLATSFANGGQLSYRYVAPLADRGVPLQGMKWMGKADSPLNMRLKMSPGQWRWLLQFLRACNSQTNKLNGDHILRLSLLSRQVMQEWLTADNLHDFHWRRSGKLIVHRRAYDFNKAAKGISPQYQQALNADDCIQLEPALKYIRPSLQGGIYSPGDETADCQKFCQALLEKLHASASFTLTSHCEVLRLNKKGARIDSVDTRQGTIVGDEYIVAAGNGSGPLLAGTGIRVPLCALKGYSLTLPYPTTPGIAPDISVTDYGHKVVYARLGDRLRIAAMVDIGYDGDQLRPERIQALKKIVTRSFPELQGVEDAEAWCGMRPSTPAGPPLLGRAGYQNLWMNLGQGSLGFTLAAGSAVVLGALLNGASPAISLEGLTWEHTA</sequence>
<dbReference type="EC" id="1.4.99.-" evidence="4"/>
<dbReference type="NCBIfam" id="NF001933">
    <property type="entry name" value="PRK00711.1"/>
    <property type="match status" value="1"/>
</dbReference>
<dbReference type="SUPFAM" id="SSF51905">
    <property type="entry name" value="FAD/NAD(P)-binding domain"/>
    <property type="match status" value="1"/>
</dbReference>
<comment type="caution">
    <text evidence="4">The sequence shown here is derived from an EMBL/GenBank/DDBJ whole genome shotgun (WGS) entry which is preliminary data.</text>
</comment>
<evidence type="ECO:0000313" key="4">
    <source>
        <dbReference type="EMBL" id="MDZ7468032.1"/>
    </source>
</evidence>
<dbReference type="GeneID" id="57431065"/>
<organism evidence="4 5">
    <name type="scientific">Raoultella planticola</name>
    <name type="common">Klebsiella planticola</name>
    <dbReference type="NCBI Taxonomy" id="575"/>
    <lineage>
        <taxon>Bacteria</taxon>
        <taxon>Pseudomonadati</taxon>
        <taxon>Pseudomonadota</taxon>
        <taxon>Gammaproteobacteria</taxon>
        <taxon>Enterobacterales</taxon>
        <taxon>Enterobacteriaceae</taxon>
        <taxon>Klebsiella/Raoultella group</taxon>
        <taxon>Raoultella</taxon>
    </lineage>
</organism>
<dbReference type="Proteomes" id="UP001293169">
    <property type="component" value="Unassembled WGS sequence"/>
</dbReference>
<dbReference type="Gene3D" id="3.30.9.10">
    <property type="entry name" value="D-Amino Acid Oxidase, subunit A, domain 2"/>
    <property type="match status" value="1"/>
</dbReference>
<dbReference type="PANTHER" id="PTHR13847:SF280">
    <property type="entry name" value="D-AMINO ACID DEHYDROGENASE"/>
    <property type="match status" value="1"/>
</dbReference>
<keyword evidence="2 4" id="KW-0560">Oxidoreductase</keyword>
<evidence type="ECO:0000256" key="1">
    <source>
        <dbReference type="ARBA" id="ARBA00009410"/>
    </source>
</evidence>
<dbReference type="GO" id="GO:0016491">
    <property type="term" value="F:oxidoreductase activity"/>
    <property type="evidence" value="ECO:0007669"/>
    <property type="project" value="UniProtKB-KW"/>
</dbReference>
<keyword evidence="5" id="KW-1185">Reference proteome</keyword>
<dbReference type="PANTHER" id="PTHR13847">
    <property type="entry name" value="SARCOSINE DEHYDROGENASE-RELATED"/>
    <property type="match status" value="1"/>
</dbReference>
<reference evidence="4 5" key="1">
    <citation type="submission" date="2023-12" db="EMBL/GenBank/DDBJ databases">
        <title>N/s.</title>
        <authorList>
            <person name="Dale J."/>
        </authorList>
    </citation>
    <scope>NUCLEOTIDE SEQUENCE [LARGE SCALE GENOMIC DNA]</scope>
    <source>
        <strain evidence="4 5">2023EL-01226</strain>
    </source>
</reference>
<proteinExistence type="inferred from homology"/>
<name>A0ABU5M770_RAOPL</name>
<accession>A0ABU5M770</accession>
<feature type="domain" description="FAD dependent oxidoreductase" evidence="3">
    <location>
        <begin position="13"/>
        <end position="405"/>
    </location>
</feature>
<dbReference type="InterPro" id="IPR006076">
    <property type="entry name" value="FAD-dep_OxRdtase"/>
</dbReference>
<evidence type="ECO:0000256" key="2">
    <source>
        <dbReference type="ARBA" id="ARBA00023002"/>
    </source>
</evidence>
<dbReference type="SUPFAM" id="SSF54373">
    <property type="entry name" value="FAD-linked reductases, C-terminal domain"/>
    <property type="match status" value="1"/>
</dbReference>
<evidence type="ECO:0000259" key="3">
    <source>
        <dbReference type="Pfam" id="PF01266"/>
    </source>
</evidence>